<sequence>MEMEFGKGIDIKQSPNSVLPPPRPFNESEKRTSTRLKPPRRDEVLRVKEGFTEISFRRYRSTSCKNFPSKPLAMADNSEQRRGSVYQSSNELFKELKDPQRRKDSKAKLELSRSSDASFSFRVVDSSRKGSTEKRPDKKLSDGQKSSSSAEPHTSSNFIDICLKSGIKDRAAVLDSDDDDLAGPTNECNDHKVRLPKPHSARVEKVTVSSSSETGCNKESSRVRKMFDPFVKSKSLRSPLGYIGESGDQFRYGFTEKLEKNNERCKSMLSDYTNIHKTSNLCPPPVVNKDYTLVLKSSPVHLHGRLKMESKNGLPVFQFVSDSPEDVYTAKTWKSDNGSSWIYTFSSAGSRKRSSASVRGFNNDVNKESLLVAQMQVSCNMCSEVRKKGQDPETLMVNEFVLYDIAQARRSVSTKEDQSLPLDNVSNASKNSAKPDSDSRNSTVSGDASDTMKQRSQPKRTSQSYDLEASNGTNPWSAADLHPDLEIAAIIIQDTIEKRESLKYRRGDKRLMEKTNLLGLSPIEEEKMELFGNRSSEKLKVVIPRGNHGLPTTENPGPSPLIQRWRSGGGCDCGGWDMGCPLMVFGNPRISCSCDQPLVDNQHPLQLFVQGAKEHIPALYMSFVEEGQYDVHFHAQLSTLQAFSVCVAILHNTEVSDSFRNGENVQQLLHCSSLKMLIDDNVQFLVEAVTEEEERKVPRLVKEAVTALQSYMPNPPFSPISRV</sequence>
<name>A0A1J3DVJ1_NOCCA</name>
<dbReference type="PANTHER" id="PTHR31390">
    <property type="entry name" value="EXPRESSED PROTEIN"/>
    <property type="match status" value="1"/>
</dbReference>
<evidence type="ECO:0000313" key="2">
    <source>
        <dbReference type="EMBL" id="JAU21845.1"/>
    </source>
</evidence>
<feature type="region of interest" description="Disordered" evidence="1">
    <location>
        <begin position="63"/>
        <end position="153"/>
    </location>
</feature>
<dbReference type="PANTHER" id="PTHR31390:SF0">
    <property type="entry name" value="DOMAIN PROTEIN, PUTATIVE (DUF3527)-RELATED"/>
    <property type="match status" value="1"/>
</dbReference>
<dbReference type="InterPro" id="IPR021916">
    <property type="entry name" value="DUF3527"/>
</dbReference>
<protein>
    <submittedName>
        <fullName evidence="2">Uncharacterized protein</fullName>
    </submittedName>
</protein>
<feature type="compositionally biased region" description="Polar residues" evidence="1">
    <location>
        <begin position="459"/>
        <end position="476"/>
    </location>
</feature>
<feature type="compositionally biased region" description="Basic and acidic residues" evidence="1">
    <location>
        <begin position="125"/>
        <end position="142"/>
    </location>
</feature>
<accession>A0A1J3DVJ1</accession>
<reference evidence="2" key="1">
    <citation type="submission" date="2016-07" db="EMBL/GenBank/DDBJ databases">
        <title>De novo transcriptome assembly of four accessions of the metal hyperaccumulator plant Noccaea caerulescens.</title>
        <authorList>
            <person name="Blande D."/>
            <person name="Halimaa P."/>
            <person name="Tervahauta A.I."/>
            <person name="Aarts M.G."/>
            <person name="Karenlampi S.O."/>
        </authorList>
    </citation>
    <scope>NUCLEOTIDE SEQUENCE</scope>
</reference>
<organism evidence="2">
    <name type="scientific">Noccaea caerulescens</name>
    <name type="common">Alpine penny-cress</name>
    <name type="synonym">Thlaspi caerulescens</name>
    <dbReference type="NCBI Taxonomy" id="107243"/>
    <lineage>
        <taxon>Eukaryota</taxon>
        <taxon>Viridiplantae</taxon>
        <taxon>Streptophyta</taxon>
        <taxon>Embryophyta</taxon>
        <taxon>Tracheophyta</taxon>
        <taxon>Spermatophyta</taxon>
        <taxon>Magnoliopsida</taxon>
        <taxon>eudicotyledons</taxon>
        <taxon>Gunneridae</taxon>
        <taxon>Pentapetalae</taxon>
        <taxon>rosids</taxon>
        <taxon>malvids</taxon>
        <taxon>Brassicales</taxon>
        <taxon>Brassicaceae</taxon>
        <taxon>Coluteocarpeae</taxon>
        <taxon>Noccaea</taxon>
    </lineage>
</organism>
<feature type="region of interest" description="Disordered" evidence="1">
    <location>
        <begin position="413"/>
        <end position="479"/>
    </location>
</feature>
<feature type="compositionally biased region" description="Basic and acidic residues" evidence="1">
    <location>
        <begin position="92"/>
        <end position="113"/>
    </location>
</feature>
<dbReference type="Pfam" id="PF12043">
    <property type="entry name" value="DUF3527"/>
    <property type="match status" value="1"/>
</dbReference>
<feature type="region of interest" description="Disordered" evidence="1">
    <location>
        <begin position="1"/>
        <end position="44"/>
    </location>
</feature>
<feature type="compositionally biased region" description="Basic and acidic residues" evidence="1">
    <location>
        <begin position="1"/>
        <end position="10"/>
    </location>
</feature>
<evidence type="ECO:0000256" key="1">
    <source>
        <dbReference type="SAM" id="MobiDB-lite"/>
    </source>
</evidence>
<dbReference type="EMBL" id="GEVI01010475">
    <property type="protein sequence ID" value="JAU21845.1"/>
    <property type="molecule type" value="Transcribed_RNA"/>
</dbReference>
<proteinExistence type="predicted"/>
<gene>
    <name evidence="2" type="ORF">GA_TR9010_c0_g1_i1_g.28704</name>
</gene>
<feature type="region of interest" description="Disordered" evidence="1">
    <location>
        <begin position="176"/>
        <end position="201"/>
    </location>
</feature>
<feature type="compositionally biased region" description="Polar residues" evidence="1">
    <location>
        <begin position="143"/>
        <end position="153"/>
    </location>
</feature>
<dbReference type="AlphaFoldDB" id="A0A1J3DVJ1"/>